<comment type="caution">
    <text evidence="8">The sequence shown here is derived from an EMBL/GenBank/DDBJ whole genome shotgun (WGS) entry which is preliminary data.</text>
</comment>
<sequence length="86" mass="9505">MKLRIYSLKNVLYQGDAVSLNCSTVSGDITVLDNHRPLISVLTGSTMSIKNTDGTDNYIPIRSGFLEVKGTNEVRVLVEEDPKPEH</sequence>
<dbReference type="SUPFAM" id="SSF51344">
    <property type="entry name" value="Epsilon subunit of F1F0-ATP synthase N-terminal domain"/>
    <property type="match status" value="1"/>
</dbReference>
<evidence type="ECO:0000256" key="5">
    <source>
        <dbReference type="ARBA" id="ARBA00023136"/>
    </source>
</evidence>
<dbReference type="GO" id="GO:0045259">
    <property type="term" value="C:proton-transporting ATP synthase complex"/>
    <property type="evidence" value="ECO:0007669"/>
    <property type="project" value="UniProtKB-KW"/>
</dbReference>
<gene>
    <name evidence="8" type="ORF">COU90_03260</name>
</gene>
<keyword evidence="4" id="KW-0406">Ion transport</keyword>
<keyword evidence="5" id="KW-0472">Membrane</keyword>
<feature type="domain" description="ATP synthase F1 complex delta/epsilon subunit N-terminal" evidence="7">
    <location>
        <begin position="1"/>
        <end position="79"/>
    </location>
</feature>
<evidence type="ECO:0000256" key="4">
    <source>
        <dbReference type="ARBA" id="ARBA00023065"/>
    </source>
</evidence>
<dbReference type="EMBL" id="PFEF01000006">
    <property type="protein sequence ID" value="PJE64440.1"/>
    <property type="molecule type" value="Genomic_DNA"/>
</dbReference>
<comment type="subcellular location">
    <subcellularLocation>
        <location evidence="1">Endomembrane system</location>
        <topology evidence="1">Peripheral membrane protein</topology>
    </subcellularLocation>
</comment>
<evidence type="ECO:0000313" key="8">
    <source>
        <dbReference type="EMBL" id="PJE64440.1"/>
    </source>
</evidence>
<evidence type="ECO:0000313" key="9">
    <source>
        <dbReference type="Proteomes" id="UP000229098"/>
    </source>
</evidence>
<evidence type="ECO:0000259" key="7">
    <source>
        <dbReference type="Pfam" id="PF02823"/>
    </source>
</evidence>
<proteinExistence type="inferred from homology"/>
<keyword evidence="6" id="KW-0139">CF(1)</keyword>
<accession>A0A2M8KWZ4</accession>
<evidence type="ECO:0000256" key="3">
    <source>
        <dbReference type="ARBA" id="ARBA00022448"/>
    </source>
</evidence>
<name>A0A2M8KWZ4_9BACT</name>
<dbReference type="GO" id="GO:0046933">
    <property type="term" value="F:proton-transporting ATP synthase activity, rotational mechanism"/>
    <property type="evidence" value="ECO:0007669"/>
    <property type="project" value="InterPro"/>
</dbReference>
<dbReference type="CDD" id="cd12152">
    <property type="entry name" value="F1-ATPase_delta"/>
    <property type="match status" value="1"/>
</dbReference>
<dbReference type="GO" id="GO:0012505">
    <property type="term" value="C:endomembrane system"/>
    <property type="evidence" value="ECO:0007669"/>
    <property type="project" value="UniProtKB-SubCell"/>
</dbReference>
<keyword evidence="3" id="KW-0813">Transport</keyword>
<dbReference type="InterPro" id="IPR001469">
    <property type="entry name" value="ATP_synth_F1_dsu/esu"/>
</dbReference>
<reference evidence="9" key="1">
    <citation type="submission" date="2017-09" db="EMBL/GenBank/DDBJ databases">
        <title>Depth-based differentiation of microbial function through sediment-hosted aquifers and enrichment of novel symbionts in the deep terrestrial subsurface.</title>
        <authorList>
            <person name="Probst A.J."/>
            <person name="Ladd B."/>
            <person name="Jarett J.K."/>
            <person name="Geller-Mcgrath D.E."/>
            <person name="Sieber C.M.K."/>
            <person name="Emerson J.B."/>
            <person name="Anantharaman K."/>
            <person name="Thomas B.C."/>
            <person name="Malmstrom R."/>
            <person name="Stieglmeier M."/>
            <person name="Klingl A."/>
            <person name="Woyke T."/>
            <person name="Ryan C.M."/>
            <person name="Banfield J.F."/>
        </authorList>
    </citation>
    <scope>NUCLEOTIDE SEQUENCE [LARGE SCALE GENOMIC DNA]</scope>
</reference>
<dbReference type="Gene3D" id="2.60.15.10">
    <property type="entry name" value="F0F1 ATP synthase delta/epsilon subunit, N-terminal"/>
    <property type="match status" value="1"/>
</dbReference>
<evidence type="ECO:0000256" key="2">
    <source>
        <dbReference type="ARBA" id="ARBA00005712"/>
    </source>
</evidence>
<comment type="similarity">
    <text evidence="2">Belongs to the ATPase epsilon chain family.</text>
</comment>
<dbReference type="Proteomes" id="UP000229098">
    <property type="component" value="Unassembled WGS sequence"/>
</dbReference>
<dbReference type="InterPro" id="IPR036771">
    <property type="entry name" value="ATPsynth_dsu/esu_N"/>
</dbReference>
<dbReference type="InterPro" id="IPR020546">
    <property type="entry name" value="ATP_synth_F1_dsu/esu_N"/>
</dbReference>
<evidence type="ECO:0000256" key="6">
    <source>
        <dbReference type="ARBA" id="ARBA00023196"/>
    </source>
</evidence>
<dbReference type="AlphaFoldDB" id="A0A2M8KWZ4"/>
<dbReference type="Pfam" id="PF02823">
    <property type="entry name" value="ATP-synt_DE_N"/>
    <property type="match status" value="1"/>
</dbReference>
<organism evidence="8 9">
    <name type="scientific">Candidatus Ryanbacteria bacterium CG10_big_fil_rev_8_21_14_0_10_43_42</name>
    <dbReference type="NCBI Taxonomy" id="1974864"/>
    <lineage>
        <taxon>Bacteria</taxon>
        <taxon>Candidatus Ryaniibacteriota</taxon>
    </lineage>
</organism>
<evidence type="ECO:0000256" key="1">
    <source>
        <dbReference type="ARBA" id="ARBA00004184"/>
    </source>
</evidence>
<keyword evidence="6" id="KW-0066">ATP synthesis</keyword>
<protein>
    <recommendedName>
        <fullName evidence="7">ATP synthase F1 complex delta/epsilon subunit N-terminal domain-containing protein</fullName>
    </recommendedName>
</protein>